<dbReference type="Proteomes" id="UP000263753">
    <property type="component" value="Chromosome"/>
</dbReference>
<organism evidence="2 3">
    <name type="scientific">Acinetobacter chinensis</name>
    <dbReference type="NCBI Taxonomy" id="2004650"/>
    <lineage>
        <taxon>Bacteria</taxon>
        <taxon>Pseudomonadati</taxon>
        <taxon>Pseudomonadota</taxon>
        <taxon>Gammaproteobacteria</taxon>
        <taxon>Moraxellales</taxon>
        <taxon>Moraxellaceae</taxon>
        <taxon>Acinetobacter</taxon>
    </lineage>
</organism>
<proteinExistence type="predicted"/>
<reference evidence="3" key="1">
    <citation type="submission" date="2018-09" db="EMBL/GenBank/DDBJ databases">
        <title>The complete genome of Acinetobacter sp. strain WCHAc010005.</title>
        <authorList>
            <person name="Hu Y."/>
            <person name="Long H."/>
            <person name="Feng Y."/>
            <person name="Zong Z."/>
        </authorList>
    </citation>
    <scope>NUCLEOTIDE SEQUENCE [LARGE SCALE GENOMIC DNA]</scope>
    <source>
        <strain evidence="3">WCHAc010005</strain>
    </source>
</reference>
<name>A0A3B7LT93_9GAMM</name>
<keyword evidence="1" id="KW-0732">Signal</keyword>
<dbReference type="RefSeq" id="WP_087512680.1">
    <property type="nucleotide sequence ID" value="NZ_CP032134.1"/>
</dbReference>
<dbReference type="PROSITE" id="PS51257">
    <property type="entry name" value="PROKAR_LIPOPROTEIN"/>
    <property type="match status" value="1"/>
</dbReference>
<sequence>MTIKHLSLAVIMASMIALSACGKKNSEPTEDIRPEDKVMQELASGPVKEFPQTTDDQHDIAQLSDYDDRFTQMSDEMEDEIMKMKDAGTLTPEFAYERKRDNVRSALSMLKELELKTEQGRYIQGLMANYWENQSRIVEQHKNDAETTTVKDEEKVKGLGDFIQAQEQLEAWRAKYPETAQNPS</sequence>
<evidence type="ECO:0000313" key="3">
    <source>
        <dbReference type="Proteomes" id="UP000263753"/>
    </source>
</evidence>
<gene>
    <name evidence="2" type="ORF">CDG60_02820</name>
</gene>
<evidence type="ECO:0000313" key="2">
    <source>
        <dbReference type="EMBL" id="AXY55621.1"/>
    </source>
</evidence>
<evidence type="ECO:0000256" key="1">
    <source>
        <dbReference type="SAM" id="SignalP"/>
    </source>
</evidence>
<protein>
    <submittedName>
        <fullName evidence="2">Uncharacterized protein</fullName>
    </submittedName>
</protein>
<dbReference type="AlphaFoldDB" id="A0A3B7LT93"/>
<dbReference type="EMBL" id="CP032134">
    <property type="protein sequence ID" value="AXY55621.1"/>
    <property type="molecule type" value="Genomic_DNA"/>
</dbReference>
<accession>A0A3B7LT93</accession>
<feature type="chain" id="PRO_5017700444" evidence="1">
    <location>
        <begin position="20"/>
        <end position="184"/>
    </location>
</feature>
<feature type="signal peptide" evidence="1">
    <location>
        <begin position="1"/>
        <end position="19"/>
    </location>
</feature>
<dbReference type="KEGG" id="achi:CDG60_02820"/>